<evidence type="ECO:0000313" key="3">
    <source>
        <dbReference type="Proteomes" id="UP000794436"/>
    </source>
</evidence>
<reference evidence="2" key="1">
    <citation type="submission" date="2019-03" db="EMBL/GenBank/DDBJ databases">
        <title>Long read genome sequence of the mycoparasitic Pythium oligandrum ATCC 38472 isolated from sugarbeet rhizosphere.</title>
        <authorList>
            <person name="Gaulin E."/>
        </authorList>
    </citation>
    <scope>NUCLEOTIDE SEQUENCE</scope>
    <source>
        <strain evidence="2">ATCC 38472_TT</strain>
    </source>
</reference>
<dbReference type="Proteomes" id="UP000794436">
    <property type="component" value="Unassembled WGS sequence"/>
</dbReference>
<evidence type="ECO:0000313" key="2">
    <source>
        <dbReference type="EMBL" id="TMW68885.1"/>
    </source>
</evidence>
<dbReference type="OrthoDB" id="10535942at2759"/>
<comment type="caution">
    <text evidence="2">The sequence shown here is derived from an EMBL/GenBank/DDBJ whole genome shotgun (WGS) entry which is preliminary data.</text>
</comment>
<accession>A0A8K1CUG2</accession>
<keyword evidence="3" id="KW-1185">Reference proteome</keyword>
<sequence>MNIFTRLVFGAALLAVAVQTSLTAAEQPAALEQRRAEIRNRLLQAKAAKVAAFEKREYDFYHRDDNKRKRV</sequence>
<dbReference type="EMBL" id="SPLM01000001">
    <property type="protein sequence ID" value="TMW68885.1"/>
    <property type="molecule type" value="Genomic_DNA"/>
</dbReference>
<proteinExistence type="predicted"/>
<feature type="signal peptide" evidence="1">
    <location>
        <begin position="1"/>
        <end position="25"/>
    </location>
</feature>
<evidence type="ECO:0000256" key="1">
    <source>
        <dbReference type="SAM" id="SignalP"/>
    </source>
</evidence>
<name>A0A8K1CUG2_PYTOL</name>
<keyword evidence="1" id="KW-0732">Signal</keyword>
<feature type="chain" id="PRO_5035435934" evidence="1">
    <location>
        <begin position="26"/>
        <end position="71"/>
    </location>
</feature>
<dbReference type="AlphaFoldDB" id="A0A8K1CUG2"/>
<organism evidence="2 3">
    <name type="scientific">Pythium oligandrum</name>
    <name type="common">Mycoparasitic fungus</name>
    <dbReference type="NCBI Taxonomy" id="41045"/>
    <lineage>
        <taxon>Eukaryota</taxon>
        <taxon>Sar</taxon>
        <taxon>Stramenopiles</taxon>
        <taxon>Oomycota</taxon>
        <taxon>Peronosporomycetes</taxon>
        <taxon>Pythiales</taxon>
        <taxon>Pythiaceae</taxon>
        <taxon>Pythium</taxon>
    </lineage>
</organism>
<gene>
    <name evidence="2" type="ORF">Poli38472_001041</name>
</gene>
<protein>
    <submittedName>
        <fullName evidence="2">Uncharacterized protein</fullName>
    </submittedName>
</protein>